<dbReference type="EMBL" id="BAAAFA010000015">
    <property type="protein sequence ID" value="GAA0823702.1"/>
    <property type="molecule type" value="Genomic_DNA"/>
</dbReference>
<organism evidence="1 2">
    <name type="scientific">Colwellia asteriadis</name>
    <dbReference type="NCBI Taxonomy" id="517723"/>
    <lineage>
        <taxon>Bacteria</taxon>
        <taxon>Pseudomonadati</taxon>
        <taxon>Pseudomonadota</taxon>
        <taxon>Gammaproteobacteria</taxon>
        <taxon>Alteromonadales</taxon>
        <taxon>Colwelliaceae</taxon>
        <taxon>Colwellia</taxon>
    </lineage>
</organism>
<evidence type="ECO:0000313" key="1">
    <source>
        <dbReference type="EMBL" id="GAA0823702.1"/>
    </source>
</evidence>
<protein>
    <submittedName>
        <fullName evidence="1">Uncharacterized protein</fullName>
    </submittedName>
</protein>
<keyword evidence="2" id="KW-1185">Reference proteome</keyword>
<evidence type="ECO:0000313" key="2">
    <source>
        <dbReference type="Proteomes" id="UP001500021"/>
    </source>
</evidence>
<proteinExistence type="predicted"/>
<dbReference type="Proteomes" id="UP001500021">
    <property type="component" value="Unassembled WGS sequence"/>
</dbReference>
<sequence length="108" mass="12173">MNNQNTAQLKADQHQALINEDAKDEWQQVTVIFNDFEGGFYGLVTLNGDNLLPLNLPKEYQVKGTKLKVKGKPIEDMMTTVQWGTVFNITDFEVVTLGKDTQNKGIVE</sequence>
<comment type="caution">
    <text evidence="1">The sequence shown here is derived from an EMBL/GenBank/DDBJ whole genome shotgun (WGS) entry which is preliminary data.</text>
</comment>
<gene>
    <name evidence="1" type="ORF">GCM10009111_33760</name>
</gene>
<name>A0ABN1LBH5_9GAMM</name>
<reference evidence="1 2" key="1">
    <citation type="journal article" date="2019" name="Int. J. Syst. Evol. Microbiol.">
        <title>The Global Catalogue of Microorganisms (GCM) 10K type strain sequencing project: providing services to taxonomists for standard genome sequencing and annotation.</title>
        <authorList>
            <consortium name="The Broad Institute Genomics Platform"/>
            <consortium name="The Broad Institute Genome Sequencing Center for Infectious Disease"/>
            <person name="Wu L."/>
            <person name="Ma J."/>
        </authorList>
    </citation>
    <scope>NUCLEOTIDE SEQUENCE [LARGE SCALE GENOMIC DNA]</scope>
    <source>
        <strain evidence="1 2">JCM 15608</strain>
    </source>
</reference>
<accession>A0ABN1LBH5</accession>